<evidence type="ECO:0008006" key="3">
    <source>
        <dbReference type="Google" id="ProtNLM"/>
    </source>
</evidence>
<protein>
    <recommendedName>
        <fullName evidence="3">Sulfotransferase family protein</fullName>
    </recommendedName>
</protein>
<organism evidence="1 2">
    <name type="scientific">Marisediminitalea aggregata</name>
    <dbReference type="NCBI Taxonomy" id="634436"/>
    <lineage>
        <taxon>Bacteria</taxon>
        <taxon>Pseudomonadati</taxon>
        <taxon>Pseudomonadota</taxon>
        <taxon>Gammaproteobacteria</taxon>
        <taxon>Alteromonadales</taxon>
        <taxon>Alteromonadaceae</taxon>
        <taxon>Marisediminitalea</taxon>
    </lineage>
</organism>
<dbReference type="AlphaFoldDB" id="A0A1M5SGA1"/>
<accession>A0A1M5SGA1</accession>
<dbReference type="OrthoDB" id="3760425at2"/>
<dbReference type="Proteomes" id="UP000184520">
    <property type="component" value="Unassembled WGS sequence"/>
</dbReference>
<dbReference type="EMBL" id="FQWD01000009">
    <property type="protein sequence ID" value="SHH37521.1"/>
    <property type="molecule type" value="Genomic_DNA"/>
</dbReference>
<keyword evidence="2" id="KW-1185">Reference proteome</keyword>
<reference evidence="2" key="1">
    <citation type="submission" date="2016-11" db="EMBL/GenBank/DDBJ databases">
        <authorList>
            <person name="Varghese N."/>
            <person name="Submissions S."/>
        </authorList>
    </citation>
    <scope>NUCLEOTIDE SEQUENCE [LARGE SCALE GENOMIC DNA]</scope>
    <source>
        <strain evidence="2">CGMCC 1.8995</strain>
    </source>
</reference>
<gene>
    <name evidence="1" type="ORF">SAMN05216361_4424</name>
</gene>
<proteinExistence type="predicted"/>
<name>A0A1M5SGA1_9ALTE</name>
<evidence type="ECO:0000313" key="2">
    <source>
        <dbReference type="Proteomes" id="UP000184520"/>
    </source>
</evidence>
<dbReference type="Gene3D" id="3.40.50.300">
    <property type="entry name" value="P-loop containing nucleotide triphosphate hydrolases"/>
    <property type="match status" value="1"/>
</dbReference>
<dbReference type="STRING" id="634436.SAMN05216361_4424"/>
<evidence type="ECO:0000313" key="1">
    <source>
        <dbReference type="EMBL" id="SHH37521.1"/>
    </source>
</evidence>
<sequence>MNVILHVGPGKTGSSAIQKWLNEHSDTLLSEGVFYPEHSLDENGVSSGNALSIFEYDSKGQLHFSESKAKFLLENARAKQCHTLLLSSEAFIARFEPVLHFFDRCKVIFYLRNPVECAESLYNQSVKRHYNCNTIQVPSEVSFSRLLKLSQTIKNKKDGQLSVRLYGARFFNGGNIIRDFTSTIGLTANMDGYDKQINGSYSFPALEFKRWFNLVPISAVHHRLDRFLQQYCGKTEQFSLYTKKQYEEFKALSINALEDLFKNIGVEGDKQFLEEVKQSSQAPVFEQGLGKECLTDLVQKIKSEDKHLYSELSQIALSPAHPDLRDGVIGKAFSGVRTPLGRKLRPVSLSFRKKLTVTDCFSSVPVSVVSKEHLQWIRDKLKLANNIDDGILLRDFALFHEELGNIDMAYYFMREARRYRPHGVIILGKLKEYSDSLYSKQM</sequence>
<dbReference type="SUPFAM" id="SSF52540">
    <property type="entry name" value="P-loop containing nucleoside triphosphate hydrolases"/>
    <property type="match status" value="1"/>
</dbReference>
<dbReference type="InterPro" id="IPR027417">
    <property type="entry name" value="P-loop_NTPase"/>
</dbReference>
<dbReference type="RefSeq" id="WP_073325339.1">
    <property type="nucleotide sequence ID" value="NZ_FQWD01000009.1"/>
</dbReference>